<dbReference type="GO" id="GO:0004017">
    <property type="term" value="F:AMP kinase activity"/>
    <property type="evidence" value="ECO:0007669"/>
    <property type="project" value="InterPro"/>
</dbReference>
<dbReference type="InterPro" id="IPR000850">
    <property type="entry name" value="Adenylat/UMP-CMP_kin"/>
</dbReference>
<dbReference type="PANTHER" id="PTHR23359">
    <property type="entry name" value="NUCLEOTIDE KINASE"/>
    <property type="match status" value="1"/>
</dbReference>
<reference evidence="10 11" key="1">
    <citation type="journal article" date="2012" name="New Phytol.">
        <title>Insight into trade-off between wood decay and parasitism from the genome of a fungal forest pathogen.</title>
        <authorList>
            <person name="Olson A."/>
            <person name="Aerts A."/>
            <person name="Asiegbu F."/>
            <person name="Belbahri L."/>
            <person name="Bouzid O."/>
            <person name="Broberg A."/>
            <person name="Canback B."/>
            <person name="Coutinho P.M."/>
            <person name="Cullen D."/>
            <person name="Dalman K."/>
            <person name="Deflorio G."/>
            <person name="van Diepen L.T."/>
            <person name="Dunand C."/>
            <person name="Duplessis S."/>
            <person name="Durling M."/>
            <person name="Gonthier P."/>
            <person name="Grimwood J."/>
            <person name="Fossdal C.G."/>
            <person name="Hansson D."/>
            <person name="Henrissat B."/>
            <person name="Hietala A."/>
            <person name="Himmelstrand K."/>
            <person name="Hoffmeister D."/>
            <person name="Hogberg N."/>
            <person name="James T.Y."/>
            <person name="Karlsson M."/>
            <person name="Kohler A."/>
            <person name="Kues U."/>
            <person name="Lee Y.H."/>
            <person name="Lin Y.C."/>
            <person name="Lind M."/>
            <person name="Lindquist E."/>
            <person name="Lombard V."/>
            <person name="Lucas S."/>
            <person name="Lunden K."/>
            <person name="Morin E."/>
            <person name="Murat C."/>
            <person name="Park J."/>
            <person name="Raffaello T."/>
            <person name="Rouze P."/>
            <person name="Salamov A."/>
            <person name="Schmutz J."/>
            <person name="Solheim H."/>
            <person name="Stahlberg J."/>
            <person name="Velez H."/>
            <person name="de Vries R.P."/>
            <person name="Wiebenga A."/>
            <person name="Woodward S."/>
            <person name="Yakovlev I."/>
            <person name="Garbelotto M."/>
            <person name="Martin F."/>
            <person name="Grigoriev I.V."/>
            <person name="Stenlid J."/>
        </authorList>
    </citation>
    <scope>NUCLEOTIDE SEQUENCE [LARGE SCALE GENOMIC DNA]</scope>
    <source>
        <strain evidence="10 11">TC 32-1</strain>
    </source>
</reference>
<evidence type="ECO:0000256" key="6">
    <source>
        <dbReference type="ARBA" id="ARBA00023134"/>
    </source>
</evidence>
<keyword evidence="4 7" id="KW-0418">Kinase</keyword>
<feature type="binding site" evidence="7">
    <location>
        <position position="84"/>
    </location>
    <ligand>
        <name>AMP</name>
        <dbReference type="ChEBI" id="CHEBI:456215"/>
    </ligand>
</feature>
<feature type="binding site" evidence="7">
    <location>
        <position position="224"/>
    </location>
    <ligand>
        <name>AMP</name>
        <dbReference type="ChEBI" id="CHEBI:456215"/>
    </ligand>
</feature>
<dbReference type="OrthoDB" id="439792at2759"/>
<evidence type="ECO:0000256" key="2">
    <source>
        <dbReference type="ARBA" id="ARBA00022679"/>
    </source>
</evidence>
<dbReference type="PRINTS" id="PR00094">
    <property type="entry name" value="ADENYLTKNASE"/>
</dbReference>
<evidence type="ECO:0000256" key="3">
    <source>
        <dbReference type="ARBA" id="ARBA00022741"/>
    </source>
</evidence>
<evidence type="ECO:0000256" key="1">
    <source>
        <dbReference type="ARBA" id="ARBA00004305"/>
    </source>
</evidence>
<comment type="subcellular location">
    <subcellularLocation>
        <location evidence="1 7">Mitochondrion matrix</location>
    </subcellularLocation>
</comment>
<dbReference type="GO" id="GO:0006172">
    <property type="term" value="P:ADP biosynthetic process"/>
    <property type="evidence" value="ECO:0007669"/>
    <property type="project" value="UniProtKB-UniRule"/>
</dbReference>
<dbReference type="Pfam" id="PF00406">
    <property type="entry name" value="ADK"/>
    <property type="match status" value="1"/>
</dbReference>
<evidence type="ECO:0000313" key="11">
    <source>
        <dbReference type="Proteomes" id="UP000030671"/>
    </source>
</evidence>
<keyword evidence="5 7" id="KW-0496">Mitochondrion</keyword>
<feature type="binding site" evidence="7">
    <location>
        <position position="144"/>
    </location>
    <ligand>
        <name>AMP</name>
        <dbReference type="ChEBI" id="CHEBI:456215"/>
    </ligand>
</feature>
<feature type="binding site" evidence="7">
    <location>
        <position position="180"/>
    </location>
    <ligand>
        <name>GTP</name>
        <dbReference type="ChEBI" id="CHEBI:37565"/>
    </ligand>
</feature>
<comment type="subunit">
    <text evidence="7">Monomer.</text>
</comment>
<dbReference type="EMBL" id="KI925455">
    <property type="protein sequence ID" value="ETW85870.1"/>
    <property type="molecule type" value="Genomic_DNA"/>
</dbReference>
<dbReference type="InterPro" id="IPR006259">
    <property type="entry name" value="Adenyl_kin_sub"/>
</dbReference>
<feature type="binding site" evidence="7">
    <location>
        <begin position="137"/>
        <end position="140"/>
    </location>
    <ligand>
        <name>AMP</name>
        <dbReference type="ChEBI" id="CHEBI:456215"/>
    </ligand>
</feature>
<evidence type="ECO:0000256" key="5">
    <source>
        <dbReference type="ARBA" id="ARBA00023128"/>
    </source>
</evidence>
<dbReference type="GO" id="GO:0046899">
    <property type="term" value="F:nucleoside triphosphate adenylate kinase activity"/>
    <property type="evidence" value="ECO:0007669"/>
    <property type="project" value="UniProtKB-UniRule"/>
</dbReference>
<evidence type="ECO:0000313" key="10">
    <source>
        <dbReference type="EMBL" id="ETW85870.1"/>
    </source>
</evidence>
<dbReference type="KEGG" id="hir:HETIRDRAFT_309797"/>
<name>W4KKK3_HETIT</name>
<dbReference type="SUPFAM" id="SSF57774">
    <property type="entry name" value="Microbial and mitochondrial ADK, insert 'zinc finger' domain"/>
    <property type="match status" value="1"/>
</dbReference>
<dbReference type="GeneID" id="20669716"/>
<dbReference type="CDD" id="cd01428">
    <property type="entry name" value="ADK"/>
    <property type="match status" value="1"/>
</dbReference>
<evidence type="ECO:0000256" key="8">
    <source>
        <dbReference type="SAM" id="MobiDB-lite"/>
    </source>
</evidence>
<dbReference type="HOGENOM" id="CLU_032354_1_1_1"/>
<dbReference type="GO" id="GO:0005525">
    <property type="term" value="F:GTP binding"/>
    <property type="evidence" value="ECO:0007669"/>
    <property type="project" value="UniProtKB-KW"/>
</dbReference>
<feature type="binding site" evidence="7">
    <location>
        <position position="89"/>
    </location>
    <ligand>
        <name>AMP</name>
        <dbReference type="ChEBI" id="CHEBI:456215"/>
    </ligand>
</feature>
<sequence length="314" mass="34951">MPSLSLRTLRSPAVRSLRAFGSSASSSKAIPFFLHGSRAGTLTADDGHADGRLLRMIIFGKPGAGKGTLSARLVSKYDILTLSTGDLLRQHIAERTDVGRVAKEIVAKGGLLPDDIMLRVVTSKLDHLHNKHWILDGFPRTVGQGKLLDAHLRRIQNDPLSLVVNLDVPDQVILSRISDRWVHLPSGRVYNMSYNRPKVDGFDDETGEPLTKRPDDNPEIFARRLKQFYASTSPLLSYYASQQALSSTNTRLVALSGETSDEIWPQLERTVLSVVPNLRERTATREERRRNSISEAVFGREGDPKSDRASSRKY</sequence>
<dbReference type="NCBIfam" id="TIGR01351">
    <property type="entry name" value="adk"/>
    <property type="match status" value="1"/>
</dbReference>
<evidence type="ECO:0000259" key="9">
    <source>
        <dbReference type="Pfam" id="PF05191"/>
    </source>
</evidence>
<dbReference type="Gene3D" id="3.40.50.300">
    <property type="entry name" value="P-loop containing nucleotide triphosphate hydrolases"/>
    <property type="match status" value="1"/>
</dbReference>
<comment type="similarity">
    <text evidence="7">Belongs to the adenylate kinase family. AK3 subfamily.</text>
</comment>
<feature type="domain" description="Adenylate kinase active site lid" evidence="9">
    <location>
        <begin position="180"/>
        <end position="215"/>
    </location>
</feature>
<feature type="binding site" evidence="7">
    <location>
        <begin position="110"/>
        <end position="112"/>
    </location>
    <ligand>
        <name>AMP</name>
        <dbReference type="ChEBI" id="CHEBI:456215"/>
    </ligand>
</feature>
<dbReference type="SUPFAM" id="SSF52540">
    <property type="entry name" value="P-loop containing nucleoside triphosphate hydrolases"/>
    <property type="match status" value="1"/>
</dbReference>
<feature type="region of interest" description="LID" evidence="7">
    <location>
        <begin position="179"/>
        <end position="216"/>
    </location>
</feature>
<evidence type="ECO:0000256" key="7">
    <source>
        <dbReference type="HAMAP-Rule" id="MF_03169"/>
    </source>
</evidence>
<dbReference type="GO" id="GO:0046041">
    <property type="term" value="P:ITP metabolic process"/>
    <property type="evidence" value="ECO:0007669"/>
    <property type="project" value="UniProtKB-UniRule"/>
</dbReference>
<evidence type="ECO:0000256" key="4">
    <source>
        <dbReference type="ARBA" id="ARBA00022777"/>
    </source>
</evidence>
<organism evidence="10 11">
    <name type="scientific">Heterobasidion irregulare (strain TC 32-1)</name>
    <dbReference type="NCBI Taxonomy" id="747525"/>
    <lineage>
        <taxon>Eukaryota</taxon>
        <taxon>Fungi</taxon>
        <taxon>Dikarya</taxon>
        <taxon>Basidiomycota</taxon>
        <taxon>Agaricomycotina</taxon>
        <taxon>Agaricomycetes</taxon>
        <taxon>Russulales</taxon>
        <taxon>Bondarzewiaceae</taxon>
        <taxon>Heterobasidion</taxon>
        <taxon>Heterobasidion annosum species complex</taxon>
    </lineage>
</organism>
<dbReference type="InterPro" id="IPR027417">
    <property type="entry name" value="P-loop_NTPase"/>
</dbReference>
<dbReference type="HAMAP" id="MF_03169">
    <property type="entry name" value="Adenylate_kinase_AK3"/>
    <property type="match status" value="1"/>
</dbReference>
<proteinExistence type="inferred from homology"/>
<comment type="domain">
    <text evidence="7">Consists of three domains, a large central CORE domain and two small peripheral domains, NMPbind and LID, which undergo movements during catalysis. The LID domain closes over the site of phosphoryl transfer upon GTP binding. Assembling and dissambling the active center during each catalytic cycle provides an effective means to prevent GTP hydrolysis.</text>
</comment>
<dbReference type="STRING" id="747525.W4KKK3"/>
<dbReference type="Pfam" id="PF05191">
    <property type="entry name" value="ADK_lid"/>
    <property type="match status" value="1"/>
</dbReference>
<keyword evidence="11" id="KW-1185">Reference proteome</keyword>
<keyword evidence="6 7" id="KW-0342">GTP-binding</keyword>
<dbReference type="EC" id="2.7.4.10" evidence="7"/>
<dbReference type="GO" id="GO:0005759">
    <property type="term" value="C:mitochondrial matrix"/>
    <property type="evidence" value="ECO:0007669"/>
    <property type="project" value="UniProtKB-SubCell"/>
</dbReference>
<protein>
    <recommendedName>
        <fullName evidence="7">GTP:AMP phosphotransferase, mitochondrial</fullName>
        <ecNumber evidence="7">2.7.4.10</ecNumber>
    </recommendedName>
    <alternativeName>
        <fullName evidence="7">Adenylate kinase 3</fullName>
        <shortName evidence="7">AK 3</shortName>
    </alternativeName>
</protein>
<dbReference type="InterPro" id="IPR033690">
    <property type="entry name" value="Adenylat_kinase_CS"/>
</dbReference>
<dbReference type="InParanoid" id="W4KKK3"/>
<dbReference type="PROSITE" id="PS00113">
    <property type="entry name" value="ADENYLATE_KINASE"/>
    <property type="match status" value="1"/>
</dbReference>
<dbReference type="RefSeq" id="XP_009542681.1">
    <property type="nucleotide sequence ID" value="XM_009544386.1"/>
</dbReference>
<feature type="binding site" evidence="7">
    <location>
        <position position="260"/>
    </location>
    <ligand>
        <name>GTP</name>
        <dbReference type="ChEBI" id="CHEBI:37565"/>
    </ligand>
</feature>
<feature type="binding site" evidence="7">
    <location>
        <begin position="189"/>
        <end position="190"/>
    </location>
    <ligand>
        <name>GTP</name>
        <dbReference type="ChEBI" id="CHEBI:37565"/>
    </ligand>
</feature>
<comment type="function">
    <text evidence="7">Involved in maintaining the homeostasis of cellular nucleotides by catalyzing the interconversion of nucleoside phosphates. Has GTP:AMP phosphotransferase and ITP:AMP phosphotransferase activities.</text>
</comment>
<accession>W4KKK3</accession>
<dbReference type="HAMAP" id="MF_00235">
    <property type="entry name" value="Adenylate_kinase_Adk"/>
    <property type="match status" value="1"/>
</dbReference>
<keyword evidence="3 7" id="KW-0547">Nucleotide-binding</keyword>
<feature type="region of interest" description="Disordered" evidence="8">
    <location>
        <begin position="282"/>
        <end position="314"/>
    </location>
</feature>
<feature type="binding site" evidence="7">
    <location>
        <position position="213"/>
    </location>
    <ligand>
        <name>AMP</name>
        <dbReference type="ChEBI" id="CHEBI:456215"/>
    </ligand>
</feature>
<dbReference type="InterPro" id="IPR007862">
    <property type="entry name" value="Adenylate_kinase_lid-dom"/>
</dbReference>
<dbReference type="InterPro" id="IPR036193">
    <property type="entry name" value="ADK_active_lid_dom_sf"/>
</dbReference>
<dbReference type="InterPro" id="IPR028586">
    <property type="entry name" value="AK3/Ak4_mitochondrial"/>
</dbReference>
<dbReference type="GO" id="GO:0046033">
    <property type="term" value="P:AMP metabolic process"/>
    <property type="evidence" value="ECO:0007669"/>
    <property type="project" value="UniProtKB-UniRule"/>
</dbReference>
<dbReference type="GO" id="GO:0005524">
    <property type="term" value="F:ATP binding"/>
    <property type="evidence" value="ECO:0007669"/>
    <property type="project" value="InterPro"/>
</dbReference>
<dbReference type="FunFam" id="3.40.50.300:FF:000106">
    <property type="entry name" value="Adenylate kinase mitochondrial"/>
    <property type="match status" value="1"/>
</dbReference>
<comment type="catalytic activity">
    <reaction evidence="7">
        <text>a ribonucleoside 5'-triphosphate + AMP = a ribonucleoside 5'-diphosphate + ADP</text>
        <dbReference type="Rhea" id="RHEA:13749"/>
        <dbReference type="ChEBI" id="CHEBI:57930"/>
        <dbReference type="ChEBI" id="CHEBI:61557"/>
        <dbReference type="ChEBI" id="CHEBI:456215"/>
        <dbReference type="ChEBI" id="CHEBI:456216"/>
        <dbReference type="EC" id="2.7.4.10"/>
    </reaction>
</comment>
<dbReference type="AlphaFoldDB" id="W4KKK3"/>
<feature type="region of interest" description="NMPbind" evidence="7">
    <location>
        <begin position="83"/>
        <end position="112"/>
    </location>
</feature>
<dbReference type="Proteomes" id="UP000030671">
    <property type="component" value="Unassembled WGS sequence"/>
</dbReference>
<feature type="binding site" evidence="7">
    <location>
        <begin position="63"/>
        <end position="68"/>
    </location>
    <ligand>
        <name>GTP</name>
        <dbReference type="ChEBI" id="CHEBI:37565"/>
    </ligand>
</feature>
<dbReference type="eggNOG" id="KOG3078">
    <property type="taxonomic scope" value="Eukaryota"/>
</dbReference>
<keyword evidence="2 7" id="KW-0808">Transferase</keyword>
<dbReference type="GO" id="GO:0046039">
    <property type="term" value="P:GTP metabolic process"/>
    <property type="evidence" value="ECO:0007669"/>
    <property type="project" value="UniProtKB-UniRule"/>
</dbReference>
<gene>
    <name evidence="7" type="primary">ADK2</name>
    <name evidence="10" type="ORF">HETIRDRAFT_309797</name>
</gene>